<dbReference type="EMBL" id="JABFAE010000010">
    <property type="protein sequence ID" value="MBA0839094.1"/>
    <property type="molecule type" value="Genomic_DNA"/>
</dbReference>
<keyword evidence="3" id="KW-1185">Reference proteome</keyword>
<accession>A0A7J9JY34</accession>
<evidence type="ECO:0000256" key="1">
    <source>
        <dbReference type="SAM" id="Phobius"/>
    </source>
</evidence>
<protein>
    <submittedName>
        <fullName evidence="2">Uncharacterized protein</fullName>
    </submittedName>
</protein>
<reference evidence="2 3" key="1">
    <citation type="journal article" date="2019" name="Genome Biol. Evol.">
        <title>Insights into the evolution of the New World diploid cottons (Gossypium, subgenus Houzingenia) based on genome sequencing.</title>
        <authorList>
            <person name="Grover C.E."/>
            <person name="Arick M.A. 2nd"/>
            <person name="Thrash A."/>
            <person name="Conover J.L."/>
            <person name="Sanders W.S."/>
            <person name="Peterson D.G."/>
            <person name="Frelichowski J.E."/>
            <person name="Scheffler J.A."/>
            <person name="Scheffler B.E."/>
            <person name="Wendel J.F."/>
        </authorList>
    </citation>
    <scope>NUCLEOTIDE SEQUENCE [LARGE SCALE GENOMIC DNA]</scope>
    <source>
        <strain evidence="2">6</strain>
        <tissue evidence="2">Leaf</tissue>
    </source>
</reference>
<dbReference type="AlphaFoldDB" id="A0A7J9JY34"/>
<dbReference type="Proteomes" id="UP000593575">
    <property type="component" value="Unassembled WGS sequence"/>
</dbReference>
<evidence type="ECO:0000313" key="3">
    <source>
        <dbReference type="Proteomes" id="UP000593575"/>
    </source>
</evidence>
<keyword evidence="1" id="KW-0812">Transmembrane</keyword>
<keyword evidence="1" id="KW-1133">Transmembrane helix</keyword>
<gene>
    <name evidence="2" type="ORF">Goarm_004863</name>
</gene>
<proteinExistence type="predicted"/>
<organism evidence="2 3">
    <name type="scientific">Gossypium armourianum</name>
    <dbReference type="NCBI Taxonomy" id="34283"/>
    <lineage>
        <taxon>Eukaryota</taxon>
        <taxon>Viridiplantae</taxon>
        <taxon>Streptophyta</taxon>
        <taxon>Embryophyta</taxon>
        <taxon>Tracheophyta</taxon>
        <taxon>Spermatophyta</taxon>
        <taxon>Magnoliopsida</taxon>
        <taxon>eudicotyledons</taxon>
        <taxon>Gunneridae</taxon>
        <taxon>Pentapetalae</taxon>
        <taxon>rosids</taxon>
        <taxon>malvids</taxon>
        <taxon>Malvales</taxon>
        <taxon>Malvaceae</taxon>
        <taxon>Malvoideae</taxon>
        <taxon>Gossypium</taxon>
    </lineage>
</organism>
<comment type="caution">
    <text evidence="2">The sequence shown here is derived from an EMBL/GenBank/DDBJ whole genome shotgun (WGS) entry which is preliminary data.</text>
</comment>
<keyword evidence="1" id="KW-0472">Membrane</keyword>
<name>A0A7J9JY34_9ROSI</name>
<evidence type="ECO:0000313" key="2">
    <source>
        <dbReference type="EMBL" id="MBA0839094.1"/>
    </source>
</evidence>
<sequence>MKENLRPPEESYVKINFDTVFDKQQKKSCTGIRLIRRLMCGLLPLVFLLPSQASGSWISEAEKVEIVLAGLTPEFDAILTLALFSLEPLPLQQLVDVLLEYENRQMRVVQDVPVHANLLENVSSPPLENSVCDVPSLVFGQHHGSTSMALMYSLLRGNVWLSGTPPINQNNRVSNPLFQSAGQFDCGPQFGLGRQCIMRLGALVVGLICQLGLVTLIGLLLIGQWA</sequence>
<feature type="transmembrane region" description="Helical" evidence="1">
    <location>
        <begin position="200"/>
        <end position="222"/>
    </location>
</feature>